<evidence type="ECO:0000256" key="5">
    <source>
        <dbReference type="ARBA" id="ARBA00093776"/>
    </source>
</evidence>
<feature type="transmembrane region" description="Helical" evidence="6">
    <location>
        <begin position="171"/>
        <end position="204"/>
    </location>
</feature>
<evidence type="ECO:0000313" key="7">
    <source>
        <dbReference type="EnsemblMetazoa" id="Aqu2.1.37971_001"/>
    </source>
</evidence>
<dbReference type="PANTHER" id="PTHR31056:SF1">
    <property type="entry name" value="TRANSMEMBRANE PROTEIN 179B"/>
    <property type="match status" value="1"/>
</dbReference>
<dbReference type="EnsemblMetazoa" id="Aqu2.1.37971_001">
    <property type="protein sequence ID" value="Aqu2.1.37971_001"/>
    <property type="gene ID" value="Aqu2.1.37971"/>
</dbReference>
<protein>
    <submittedName>
        <fullName evidence="7">Uncharacterized protein</fullName>
    </submittedName>
</protein>
<dbReference type="AlphaFoldDB" id="A0A1X7VD63"/>
<evidence type="ECO:0000256" key="4">
    <source>
        <dbReference type="ARBA" id="ARBA00023136"/>
    </source>
</evidence>
<evidence type="ECO:0000256" key="3">
    <source>
        <dbReference type="ARBA" id="ARBA00022989"/>
    </source>
</evidence>
<reference evidence="7" key="1">
    <citation type="submission" date="2017-05" db="UniProtKB">
        <authorList>
            <consortium name="EnsemblMetazoa"/>
        </authorList>
    </citation>
    <scope>IDENTIFICATION</scope>
</reference>
<comment type="similarity">
    <text evidence="5">Belongs to the TMEM179 family.</text>
</comment>
<dbReference type="InterPro" id="IPR029776">
    <property type="entry name" value="TMEM179B"/>
</dbReference>
<keyword evidence="2 6" id="KW-0812">Transmembrane</keyword>
<dbReference type="Pfam" id="PF26158">
    <property type="entry name" value="Claudin_TMEM179-179B"/>
    <property type="match status" value="1"/>
</dbReference>
<keyword evidence="3 6" id="KW-1133">Transmembrane helix</keyword>
<dbReference type="InParanoid" id="A0A1X7VD63"/>
<organism evidence="7">
    <name type="scientific">Amphimedon queenslandica</name>
    <name type="common">Sponge</name>
    <dbReference type="NCBI Taxonomy" id="400682"/>
    <lineage>
        <taxon>Eukaryota</taxon>
        <taxon>Metazoa</taxon>
        <taxon>Porifera</taxon>
        <taxon>Demospongiae</taxon>
        <taxon>Heteroscleromorpha</taxon>
        <taxon>Haplosclerida</taxon>
        <taxon>Niphatidae</taxon>
        <taxon>Amphimedon</taxon>
    </lineage>
</organism>
<accession>A0A1X7VD63</accession>
<feature type="transmembrane region" description="Helical" evidence="6">
    <location>
        <begin position="83"/>
        <end position="108"/>
    </location>
</feature>
<dbReference type="PANTHER" id="PTHR31056">
    <property type="entry name" value="TRANSMEMBRANE PROTEIN 179B"/>
    <property type="match status" value="1"/>
</dbReference>
<feature type="transmembrane region" description="Helical" evidence="6">
    <location>
        <begin position="15"/>
        <end position="39"/>
    </location>
</feature>
<comment type="subcellular location">
    <subcellularLocation>
        <location evidence="1">Membrane</location>
        <topology evidence="1">Multi-pass membrane protein</topology>
    </subcellularLocation>
</comment>
<dbReference type="InterPro" id="IPR059010">
    <property type="entry name" value="TMEM179-179B"/>
</dbReference>
<evidence type="ECO:0000256" key="2">
    <source>
        <dbReference type="ARBA" id="ARBA00022692"/>
    </source>
</evidence>
<evidence type="ECO:0000256" key="1">
    <source>
        <dbReference type="ARBA" id="ARBA00004141"/>
    </source>
</evidence>
<name>A0A1X7VD63_AMPQE</name>
<proteinExistence type="inferred from homology"/>
<sequence length="239" mass="27005">MENHSRRQRNKRARLANIVVGSLFLVVFTFAIVSFTTVLRKQIEILNEEFYSNSSRGSCILYADYDIPSGTVHLGKSSGLCSFIIYGECLVMVYSLVMFFALAFKVILGCALMRFDLIIELIFLVIITIFQFLLGIALTSGTNDTCKAIKESNTTNSCISATLPLNDGYKFYGHLITSIVFIWLSVALMLFIIVYYLVVVNICVHQRIKSRRGRSDVLVDENDNQVYALESETELQDNL</sequence>
<evidence type="ECO:0000256" key="6">
    <source>
        <dbReference type="SAM" id="Phobius"/>
    </source>
</evidence>
<keyword evidence="4 6" id="KW-0472">Membrane</keyword>
<feature type="transmembrane region" description="Helical" evidence="6">
    <location>
        <begin position="117"/>
        <end position="138"/>
    </location>
</feature>